<gene>
    <name evidence="1" type="ORF">HMPREF9081_0308</name>
</gene>
<dbReference type="HOGENOM" id="CLU_3286899_0_0_9"/>
<name>F5RJ73_9FIRM</name>
<reference evidence="1 2" key="1">
    <citation type="submission" date="2011-04" db="EMBL/GenBank/DDBJ databases">
        <authorList>
            <person name="Muzny D."/>
            <person name="Qin X."/>
            <person name="Deng J."/>
            <person name="Jiang H."/>
            <person name="Liu Y."/>
            <person name="Qu J."/>
            <person name="Song X.-Z."/>
            <person name="Zhang L."/>
            <person name="Thornton R."/>
            <person name="Coyle M."/>
            <person name="Francisco L."/>
            <person name="Jackson L."/>
            <person name="Javaid M."/>
            <person name="Korchina V."/>
            <person name="Kovar C."/>
            <person name="Mata R."/>
            <person name="Mathew T."/>
            <person name="Ngo R."/>
            <person name="Nguyen L."/>
            <person name="Nguyen N."/>
            <person name="Okwuonu G."/>
            <person name="Ongeri F."/>
            <person name="Pham C."/>
            <person name="Simmons D."/>
            <person name="Wilczek-Boney K."/>
            <person name="Hale W."/>
            <person name="Jakkamsetti A."/>
            <person name="Pham P."/>
            <person name="Ruth R."/>
            <person name="San Lucas F."/>
            <person name="Warren J."/>
            <person name="Zhang J."/>
            <person name="Zhao Z."/>
            <person name="Zhou C."/>
            <person name="Zhu D."/>
            <person name="Lee S."/>
            <person name="Bess C."/>
            <person name="Blankenburg K."/>
            <person name="Forbes L."/>
            <person name="Fu Q."/>
            <person name="Gubbala S."/>
            <person name="Hirani K."/>
            <person name="Jayaseelan J.C."/>
            <person name="Lara F."/>
            <person name="Munidasa M."/>
            <person name="Palculict T."/>
            <person name="Patil S."/>
            <person name="Pu L.-L."/>
            <person name="Saada N."/>
            <person name="Tang L."/>
            <person name="Weissenberger G."/>
            <person name="Zhu Y."/>
            <person name="Hemphill L."/>
            <person name="Shang Y."/>
            <person name="Youmans B."/>
            <person name="Ayvaz T."/>
            <person name="Ross M."/>
            <person name="Santibanez J."/>
            <person name="Aqrawi P."/>
            <person name="Gross S."/>
            <person name="Joshi V."/>
            <person name="Fowler G."/>
            <person name="Nazareth L."/>
            <person name="Reid J."/>
            <person name="Worley K."/>
            <person name="Petrosino J."/>
            <person name="Highlander S."/>
            <person name="Gibbs R."/>
        </authorList>
    </citation>
    <scope>NUCLEOTIDE SEQUENCE [LARGE SCALE GENOMIC DNA]</scope>
    <source>
        <strain evidence="1 2">DSM 2778</strain>
    </source>
</reference>
<protein>
    <submittedName>
        <fullName evidence="1">Uncharacterized protein</fullName>
    </submittedName>
</protein>
<proteinExistence type="predicted"/>
<comment type="caution">
    <text evidence="1">The sequence shown here is derived from an EMBL/GenBank/DDBJ whole genome shotgun (WGS) entry which is preliminary data.</text>
</comment>
<evidence type="ECO:0000313" key="2">
    <source>
        <dbReference type="Proteomes" id="UP000004067"/>
    </source>
</evidence>
<keyword evidence="2" id="KW-1185">Reference proteome</keyword>
<dbReference type="EMBL" id="AFHQ01000007">
    <property type="protein sequence ID" value="EGK62059.1"/>
    <property type="molecule type" value="Genomic_DNA"/>
</dbReference>
<accession>F5RJ73</accession>
<sequence length="40" mass="4921">MKIFLQNLSFTTVRFHIVLFYNKKSELRRFICFKQPVVDL</sequence>
<dbReference type="AlphaFoldDB" id="F5RJ73"/>
<dbReference type="Proteomes" id="UP000004067">
    <property type="component" value="Unassembled WGS sequence"/>
</dbReference>
<dbReference type="STRING" id="888060.HMPREF9081_0308"/>
<evidence type="ECO:0000313" key="1">
    <source>
        <dbReference type="EMBL" id="EGK62059.1"/>
    </source>
</evidence>
<organism evidence="1 2">
    <name type="scientific">Centipeda periodontii DSM 2778</name>
    <dbReference type="NCBI Taxonomy" id="888060"/>
    <lineage>
        <taxon>Bacteria</taxon>
        <taxon>Bacillati</taxon>
        <taxon>Bacillota</taxon>
        <taxon>Negativicutes</taxon>
        <taxon>Selenomonadales</taxon>
        <taxon>Selenomonadaceae</taxon>
        <taxon>Centipeda</taxon>
    </lineage>
</organism>